<feature type="domain" description="ABC transporter" evidence="8">
    <location>
        <begin position="361"/>
        <end position="592"/>
    </location>
</feature>
<gene>
    <name evidence="10" type="ORF">J2S67_001614</name>
</gene>
<name>A0ABU1Z2X1_9MICC</name>
<evidence type="ECO:0000256" key="1">
    <source>
        <dbReference type="ARBA" id="ARBA00004651"/>
    </source>
</evidence>
<evidence type="ECO:0000259" key="8">
    <source>
        <dbReference type="PROSITE" id="PS50893"/>
    </source>
</evidence>
<dbReference type="SUPFAM" id="SSF52540">
    <property type="entry name" value="P-loop containing nucleoside triphosphate hydrolases"/>
    <property type="match status" value="1"/>
</dbReference>
<feature type="domain" description="ABC transmembrane type-1" evidence="9">
    <location>
        <begin position="42"/>
        <end position="321"/>
    </location>
</feature>
<evidence type="ECO:0000256" key="2">
    <source>
        <dbReference type="ARBA" id="ARBA00022692"/>
    </source>
</evidence>
<dbReference type="Gene3D" id="1.20.1560.10">
    <property type="entry name" value="ABC transporter type 1, transmembrane domain"/>
    <property type="match status" value="1"/>
</dbReference>
<dbReference type="InterPro" id="IPR027417">
    <property type="entry name" value="P-loop_NTPase"/>
</dbReference>
<keyword evidence="2 7" id="KW-0812">Transmembrane</keyword>
<dbReference type="PANTHER" id="PTHR43394:SF1">
    <property type="entry name" value="ATP-BINDING CASSETTE SUB-FAMILY B MEMBER 10, MITOCHONDRIAL"/>
    <property type="match status" value="1"/>
</dbReference>
<evidence type="ECO:0000256" key="4">
    <source>
        <dbReference type="ARBA" id="ARBA00022840"/>
    </source>
</evidence>
<dbReference type="SMART" id="SM00382">
    <property type="entry name" value="AAA"/>
    <property type="match status" value="1"/>
</dbReference>
<dbReference type="PROSITE" id="PS50893">
    <property type="entry name" value="ABC_TRANSPORTER_2"/>
    <property type="match status" value="1"/>
</dbReference>
<keyword evidence="11" id="KW-1185">Reference proteome</keyword>
<dbReference type="RefSeq" id="WP_310248010.1">
    <property type="nucleotide sequence ID" value="NZ_JAVDXX010000001.1"/>
</dbReference>
<feature type="transmembrane region" description="Helical" evidence="7">
    <location>
        <begin position="154"/>
        <end position="173"/>
    </location>
</feature>
<dbReference type="PROSITE" id="PS50929">
    <property type="entry name" value="ABC_TM1F"/>
    <property type="match status" value="1"/>
</dbReference>
<evidence type="ECO:0000259" key="9">
    <source>
        <dbReference type="PROSITE" id="PS50929"/>
    </source>
</evidence>
<dbReference type="Pfam" id="PF00005">
    <property type="entry name" value="ABC_tran"/>
    <property type="match status" value="1"/>
</dbReference>
<dbReference type="PROSITE" id="PS00211">
    <property type="entry name" value="ABC_TRANSPORTER_1"/>
    <property type="match status" value="1"/>
</dbReference>
<evidence type="ECO:0000256" key="6">
    <source>
        <dbReference type="ARBA" id="ARBA00023136"/>
    </source>
</evidence>
<protein>
    <submittedName>
        <fullName evidence="10">ATP-binding cassette subfamily B protein</fullName>
    </submittedName>
</protein>
<organism evidence="10 11">
    <name type="scientific">Pseudoglutamicibacter albus</name>
    <dbReference type="NCBI Taxonomy" id="98671"/>
    <lineage>
        <taxon>Bacteria</taxon>
        <taxon>Bacillati</taxon>
        <taxon>Actinomycetota</taxon>
        <taxon>Actinomycetes</taxon>
        <taxon>Micrococcales</taxon>
        <taxon>Micrococcaceae</taxon>
        <taxon>Pseudoglutamicibacter</taxon>
    </lineage>
</organism>
<dbReference type="InterPro" id="IPR039421">
    <property type="entry name" value="Type_1_exporter"/>
</dbReference>
<keyword evidence="6 7" id="KW-0472">Membrane</keyword>
<evidence type="ECO:0000256" key="5">
    <source>
        <dbReference type="ARBA" id="ARBA00022989"/>
    </source>
</evidence>
<proteinExistence type="predicted"/>
<feature type="transmembrane region" description="Helical" evidence="7">
    <location>
        <begin position="81"/>
        <end position="103"/>
    </location>
</feature>
<dbReference type="Proteomes" id="UP001180715">
    <property type="component" value="Unassembled WGS sequence"/>
</dbReference>
<evidence type="ECO:0000313" key="10">
    <source>
        <dbReference type="EMBL" id="MDR7294346.1"/>
    </source>
</evidence>
<comment type="caution">
    <text evidence="10">The sequence shown here is derived from an EMBL/GenBank/DDBJ whole genome shotgun (WGS) entry which is preliminary data.</text>
</comment>
<evidence type="ECO:0000256" key="3">
    <source>
        <dbReference type="ARBA" id="ARBA00022741"/>
    </source>
</evidence>
<dbReference type="GO" id="GO:0005524">
    <property type="term" value="F:ATP binding"/>
    <property type="evidence" value="ECO:0007669"/>
    <property type="project" value="UniProtKB-KW"/>
</dbReference>
<dbReference type="InterPro" id="IPR003439">
    <property type="entry name" value="ABC_transporter-like_ATP-bd"/>
</dbReference>
<sequence>MNVSESPSNGIDDAKSGNAAVPFREGIALLWSYSRPHLRTLIIGVLLGLFATAIALATPMVTKWVLDSLGTNLDLTGPVTVLVLILIVGVIANLAQSVLLGRLSERIVLDARRGLVSRFLLAKLEQIQRFRSGELVTRVTSDTLLLREATTNSLVQLINGLVSLVGTIVLMAILDWPLLLATLLALVVVGVLFGVLVPQIGKADKRAQDAIGDLGATLEGGVRALRTVKSSRAEHREIARVNAKAEESARHAIRSVWFSALAWSVAGGGVQLAIIVILGLGAGRVALGELAVSTLVAFLMYAFNIVDPITSLAGAFSTLQSGLAAAARIRETEHLELEDTHARPADAPAPVSHPDTPVLTLRAVTAGYADAETPALRDITLAIPRKGHIALVGPSGAGKTTVFSLLLRFIDPTSGRLELNGVPYEHLSIDDVRSGIAYVEQETPVIPGTVRDNVLFRVPDATDDEAWEALASVRLDQKIRSLNGGLDTNVAETSLSGGERQRLAVARALVRRPNVLLLDEATAQLDATTEAAIQNLIATASREGAVVTIAHRLSTVLDADQIIVLENGQVRDAGTHRDLLSRDTLYQEFISALHIHTSADLPPAET</sequence>
<dbReference type="InterPro" id="IPR036640">
    <property type="entry name" value="ABC1_TM_sf"/>
</dbReference>
<keyword evidence="4 10" id="KW-0067">ATP-binding</keyword>
<feature type="transmembrane region" description="Helical" evidence="7">
    <location>
        <begin position="179"/>
        <end position="197"/>
    </location>
</feature>
<feature type="transmembrane region" description="Helical" evidence="7">
    <location>
        <begin position="41"/>
        <end position="61"/>
    </location>
</feature>
<feature type="transmembrane region" description="Helical" evidence="7">
    <location>
        <begin position="256"/>
        <end position="280"/>
    </location>
</feature>
<dbReference type="Pfam" id="PF00664">
    <property type="entry name" value="ABC_membrane"/>
    <property type="match status" value="1"/>
</dbReference>
<reference evidence="10" key="1">
    <citation type="submission" date="2023-07" db="EMBL/GenBank/DDBJ databases">
        <title>Sequencing the genomes of 1000 actinobacteria strains.</title>
        <authorList>
            <person name="Klenk H.-P."/>
        </authorList>
    </citation>
    <scope>NUCLEOTIDE SEQUENCE</scope>
    <source>
        <strain evidence="10">DSM 13068</strain>
    </source>
</reference>
<dbReference type="InterPro" id="IPR017871">
    <property type="entry name" value="ABC_transporter-like_CS"/>
</dbReference>
<dbReference type="EMBL" id="JAVDXX010000001">
    <property type="protein sequence ID" value="MDR7294346.1"/>
    <property type="molecule type" value="Genomic_DNA"/>
</dbReference>
<evidence type="ECO:0000313" key="11">
    <source>
        <dbReference type="Proteomes" id="UP001180715"/>
    </source>
</evidence>
<comment type="subcellular location">
    <subcellularLocation>
        <location evidence="1">Cell membrane</location>
        <topology evidence="1">Multi-pass membrane protein</topology>
    </subcellularLocation>
</comment>
<dbReference type="Gene3D" id="3.40.50.300">
    <property type="entry name" value="P-loop containing nucleotide triphosphate hydrolases"/>
    <property type="match status" value="1"/>
</dbReference>
<dbReference type="InterPro" id="IPR011527">
    <property type="entry name" value="ABC1_TM_dom"/>
</dbReference>
<accession>A0ABU1Z2X1</accession>
<keyword evidence="3" id="KW-0547">Nucleotide-binding</keyword>
<dbReference type="CDD" id="cd18551">
    <property type="entry name" value="ABC_6TM_LmrA_like"/>
    <property type="match status" value="1"/>
</dbReference>
<dbReference type="SUPFAM" id="SSF90123">
    <property type="entry name" value="ABC transporter transmembrane region"/>
    <property type="match status" value="1"/>
</dbReference>
<dbReference type="InterPro" id="IPR003593">
    <property type="entry name" value="AAA+_ATPase"/>
</dbReference>
<evidence type="ECO:0000256" key="7">
    <source>
        <dbReference type="SAM" id="Phobius"/>
    </source>
</evidence>
<keyword evidence="5 7" id="KW-1133">Transmembrane helix</keyword>
<dbReference type="PANTHER" id="PTHR43394">
    <property type="entry name" value="ATP-DEPENDENT PERMEASE MDL1, MITOCHONDRIAL"/>
    <property type="match status" value="1"/>
</dbReference>